<gene>
    <name evidence="4" type="ORF">SAMN02745206_02498</name>
</gene>
<evidence type="ECO:0000256" key="2">
    <source>
        <dbReference type="ARBA" id="ARBA00022643"/>
    </source>
</evidence>
<dbReference type="STRING" id="1121391.SAMN02745206_02498"/>
<dbReference type="GO" id="GO:0016491">
    <property type="term" value="F:oxidoreductase activity"/>
    <property type="evidence" value="ECO:0007669"/>
    <property type="project" value="InterPro"/>
</dbReference>
<evidence type="ECO:0000259" key="3">
    <source>
        <dbReference type="Pfam" id="PF03358"/>
    </source>
</evidence>
<dbReference type="InterPro" id="IPR029039">
    <property type="entry name" value="Flavoprotein-like_sf"/>
</dbReference>
<dbReference type="InterPro" id="IPR051796">
    <property type="entry name" value="ISF_SsuE-like"/>
</dbReference>
<dbReference type="SUPFAM" id="SSF52218">
    <property type="entry name" value="Flavoproteins"/>
    <property type="match status" value="1"/>
</dbReference>
<feature type="domain" description="NADPH-dependent FMN reductase-like" evidence="3">
    <location>
        <begin position="1"/>
        <end position="137"/>
    </location>
</feature>
<evidence type="ECO:0000256" key="1">
    <source>
        <dbReference type="ARBA" id="ARBA00022630"/>
    </source>
</evidence>
<keyword evidence="1" id="KW-0285">Flavoprotein</keyword>
<organism evidence="4 5">
    <name type="scientific">Desulfacinum infernum DSM 9756</name>
    <dbReference type="NCBI Taxonomy" id="1121391"/>
    <lineage>
        <taxon>Bacteria</taxon>
        <taxon>Pseudomonadati</taxon>
        <taxon>Thermodesulfobacteriota</taxon>
        <taxon>Syntrophobacteria</taxon>
        <taxon>Syntrophobacterales</taxon>
        <taxon>Syntrophobacteraceae</taxon>
        <taxon>Desulfacinum</taxon>
    </lineage>
</organism>
<dbReference type="EMBL" id="FQVB01000024">
    <property type="protein sequence ID" value="SHF69414.1"/>
    <property type="molecule type" value="Genomic_DNA"/>
</dbReference>
<dbReference type="Pfam" id="PF03358">
    <property type="entry name" value="FMN_red"/>
    <property type="match status" value="1"/>
</dbReference>
<protein>
    <submittedName>
        <fullName evidence="4">Multimeric flavodoxin WrbA</fullName>
    </submittedName>
</protein>
<dbReference type="Gene3D" id="3.40.50.360">
    <property type="match status" value="1"/>
</dbReference>
<accession>A0A1M5DRA6</accession>
<dbReference type="AlphaFoldDB" id="A0A1M5DRA6"/>
<dbReference type="OrthoDB" id="9790975at2"/>
<proteinExistence type="predicted"/>
<name>A0A1M5DRA6_9BACT</name>
<dbReference type="PANTHER" id="PTHR43278">
    <property type="entry name" value="NAD(P)H-DEPENDENT FMN-CONTAINING OXIDOREDUCTASE YWQN-RELATED"/>
    <property type="match status" value="1"/>
</dbReference>
<dbReference type="InterPro" id="IPR005025">
    <property type="entry name" value="FMN_Rdtase-like_dom"/>
</dbReference>
<keyword evidence="5" id="KW-1185">Reference proteome</keyword>
<dbReference type="RefSeq" id="WP_073039965.1">
    <property type="nucleotide sequence ID" value="NZ_FQVB01000024.1"/>
</dbReference>
<evidence type="ECO:0000313" key="4">
    <source>
        <dbReference type="EMBL" id="SHF69414.1"/>
    </source>
</evidence>
<keyword evidence="2" id="KW-0288">FMN</keyword>
<reference evidence="5" key="1">
    <citation type="submission" date="2016-11" db="EMBL/GenBank/DDBJ databases">
        <authorList>
            <person name="Varghese N."/>
            <person name="Submissions S."/>
        </authorList>
    </citation>
    <scope>NUCLEOTIDE SEQUENCE [LARGE SCALE GENOMIC DNA]</scope>
    <source>
        <strain evidence="5">DSM 9756</strain>
    </source>
</reference>
<dbReference type="Proteomes" id="UP000184076">
    <property type="component" value="Unassembled WGS sequence"/>
</dbReference>
<sequence>MLILGISGSPRKEKVSGTYRLVRRVLEATGLDYELISLRKKDIRGCIACLGCAKDNVCKVEDDLAPLREKIVAADAFVIGAPNYYSGINALTHAFLERWFQFRHQEGNLLWGKLAVTVGVGGTKGHFPADDLERFLAYNFIETVAKVSARGAASCYTCGYGDSCKVGIPYLLGGEEGQKFTEETIPDVEKDPACLQAADEAGRLLAKRLTQGHDRNAVTLKMQQAMMAKFSETA</sequence>
<evidence type="ECO:0000313" key="5">
    <source>
        <dbReference type="Proteomes" id="UP000184076"/>
    </source>
</evidence>
<dbReference type="PANTHER" id="PTHR43278:SF1">
    <property type="entry name" value="IRON-SULFUR FLAVOPROTEIN MJ1083"/>
    <property type="match status" value="1"/>
</dbReference>